<evidence type="ECO:0000256" key="1">
    <source>
        <dbReference type="ARBA" id="ARBA00004123"/>
    </source>
</evidence>
<dbReference type="PANTHER" id="PTHR45884">
    <property type="entry name" value="N-ACETYLTRANSFERASE ECO"/>
    <property type="match status" value="1"/>
</dbReference>
<dbReference type="PANTHER" id="PTHR45884:SF2">
    <property type="entry name" value="N-ACETYLTRANSFERASE ECO"/>
    <property type="match status" value="1"/>
</dbReference>
<dbReference type="GO" id="GO:0000785">
    <property type="term" value="C:chromatin"/>
    <property type="evidence" value="ECO:0007669"/>
    <property type="project" value="TreeGrafter"/>
</dbReference>
<dbReference type="GO" id="GO:0008270">
    <property type="term" value="F:zinc ion binding"/>
    <property type="evidence" value="ECO:0007669"/>
    <property type="project" value="UniProtKB-KW"/>
</dbReference>
<evidence type="ECO:0008006" key="14">
    <source>
        <dbReference type="Google" id="ProtNLM"/>
    </source>
</evidence>
<dbReference type="OrthoDB" id="428854at2759"/>
<keyword evidence="8" id="KW-0131">Cell cycle</keyword>
<dbReference type="GO" id="GO:0061733">
    <property type="term" value="F:protein-lysine-acetyltransferase activity"/>
    <property type="evidence" value="ECO:0007669"/>
    <property type="project" value="TreeGrafter"/>
</dbReference>
<protein>
    <recommendedName>
        <fullName evidence="14">N-acetyltransferase domain-containing protein</fullName>
    </recommendedName>
</protein>
<dbReference type="InterPro" id="IPR028009">
    <property type="entry name" value="ESCO_Acetyltransf_dom"/>
</dbReference>
<keyword evidence="4" id="KW-0479">Metal-binding</keyword>
<feature type="domain" description="N-acetyltransferase ESCO acetyl-transferase" evidence="11">
    <location>
        <begin position="202"/>
        <end position="268"/>
    </location>
</feature>
<evidence type="ECO:0000256" key="3">
    <source>
        <dbReference type="ARBA" id="ARBA00022679"/>
    </source>
</evidence>
<dbReference type="GO" id="GO:0007064">
    <property type="term" value="P:mitotic sister chromatid cohesion"/>
    <property type="evidence" value="ECO:0007669"/>
    <property type="project" value="TreeGrafter"/>
</dbReference>
<sequence length="276" mass="31128">SKSVKVLNKKRNFAQLHLEVGQTNFMLHTCPVCEFMYTPGEDSDEKIHKTFHKHYIHGIPFKGWRNERVVSDCEIGRVVLVQDDDPRFQQNKARDVVRMMEKDLGEGWILSKNCKVYLFISSHRVSGCLVAEPIKRAYRMISNATKPREKTESSATTTELQFGGFSFRREMMTRRNNPEKKGSSDGGGGGGGAVVCDEEGVDAVCGIRAIWVSRGNRRKRVGTHLLDAVRKSFCRDVVLDRCELAFSEPTSDGMSLICSYGVKKGISHVLVYRTTD</sequence>
<dbReference type="Proteomes" id="UP000015453">
    <property type="component" value="Unassembled WGS sequence"/>
</dbReference>
<keyword evidence="9" id="KW-0012">Acyltransferase</keyword>
<dbReference type="InterPro" id="IPR028005">
    <property type="entry name" value="AcTrfase_ESCO_Znf_dom"/>
</dbReference>
<dbReference type="EMBL" id="AUSU01002851">
    <property type="protein sequence ID" value="EPS67930.1"/>
    <property type="molecule type" value="Genomic_DNA"/>
</dbReference>
<feature type="non-terminal residue" evidence="12">
    <location>
        <position position="1"/>
    </location>
</feature>
<proteinExistence type="inferred from homology"/>
<comment type="similarity">
    <text evidence="2">Belongs to the acetyltransferase family. ECO subfamily.</text>
</comment>
<evidence type="ECO:0000313" key="12">
    <source>
        <dbReference type="EMBL" id="EPS67930.1"/>
    </source>
</evidence>
<evidence type="ECO:0000256" key="7">
    <source>
        <dbReference type="ARBA" id="ARBA00023242"/>
    </source>
</evidence>
<evidence type="ECO:0000256" key="6">
    <source>
        <dbReference type="ARBA" id="ARBA00022833"/>
    </source>
</evidence>
<accession>S8CMI9</accession>
<comment type="subcellular location">
    <subcellularLocation>
        <location evidence="1">Nucleus</location>
    </subcellularLocation>
</comment>
<keyword evidence="6" id="KW-0862">Zinc</keyword>
<dbReference type="Pfam" id="PF13880">
    <property type="entry name" value="Acetyltransf_13"/>
    <property type="match status" value="1"/>
</dbReference>
<keyword evidence="5" id="KW-0863">Zinc-finger</keyword>
<evidence type="ECO:0000256" key="2">
    <source>
        <dbReference type="ARBA" id="ARBA00005816"/>
    </source>
</evidence>
<evidence type="ECO:0000256" key="5">
    <source>
        <dbReference type="ARBA" id="ARBA00022771"/>
    </source>
</evidence>
<dbReference type="GO" id="GO:0005634">
    <property type="term" value="C:nucleus"/>
    <property type="evidence" value="ECO:0007669"/>
    <property type="project" value="UniProtKB-SubCell"/>
</dbReference>
<evidence type="ECO:0000259" key="11">
    <source>
        <dbReference type="Pfam" id="PF13880"/>
    </source>
</evidence>
<dbReference type="Pfam" id="PF13878">
    <property type="entry name" value="zf-C2H2_3"/>
    <property type="match status" value="1"/>
</dbReference>
<organism evidence="12 13">
    <name type="scientific">Genlisea aurea</name>
    <dbReference type="NCBI Taxonomy" id="192259"/>
    <lineage>
        <taxon>Eukaryota</taxon>
        <taxon>Viridiplantae</taxon>
        <taxon>Streptophyta</taxon>
        <taxon>Embryophyta</taxon>
        <taxon>Tracheophyta</taxon>
        <taxon>Spermatophyta</taxon>
        <taxon>Magnoliopsida</taxon>
        <taxon>eudicotyledons</taxon>
        <taxon>Gunneridae</taxon>
        <taxon>Pentapetalae</taxon>
        <taxon>asterids</taxon>
        <taxon>lamiids</taxon>
        <taxon>Lamiales</taxon>
        <taxon>Lentibulariaceae</taxon>
        <taxon>Genlisea</taxon>
    </lineage>
</organism>
<evidence type="ECO:0000313" key="13">
    <source>
        <dbReference type="Proteomes" id="UP000015453"/>
    </source>
</evidence>
<evidence type="ECO:0000256" key="9">
    <source>
        <dbReference type="ARBA" id="ARBA00023315"/>
    </source>
</evidence>
<gene>
    <name evidence="12" type="ORF">M569_06843</name>
</gene>
<evidence type="ECO:0000256" key="8">
    <source>
        <dbReference type="ARBA" id="ARBA00023306"/>
    </source>
</evidence>
<reference evidence="12 13" key="1">
    <citation type="journal article" date="2013" name="BMC Genomics">
        <title>The miniature genome of a carnivorous plant Genlisea aurea contains a low number of genes and short non-coding sequences.</title>
        <authorList>
            <person name="Leushkin E.V."/>
            <person name="Sutormin R.A."/>
            <person name="Nabieva E.R."/>
            <person name="Penin A.A."/>
            <person name="Kondrashov A.S."/>
            <person name="Logacheva M.D."/>
        </authorList>
    </citation>
    <scope>NUCLEOTIDE SEQUENCE [LARGE SCALE GENOMIC DNA]</scope>
</reference>
<evidence type="ECO:0000256" key="4">
    <source>
        <dbReference type="ARBA" id="ARBA00022723"/>
    </source>
</evidence>
<keyword evidence="7" id="KW-0539">Nucleus</keyword>
<keyword evidence="13" id="KW-1185">Reference proteome</keyword>
<keyword evidence="3" id="KW-0808">Transferase</keyword>
<feature type="domain" description="N-acetyltransferase ESCO zinc-finger" evidence="10">
    <location>
        <begin position="15"/>
        <end position="53"/>
    </location>
</feature>
<comment type="caution">
    <text evidence="12">The sequence shown here is derived from an EMBL/GenBank/DDBJ whole genome shotgun (WGS) entry which is preliminary data.</text>
</comment>
<dbReference type="AlphaFoldDB" id="S8CMI9"/>
<evidence type="ECO:0000259" key="10">
    <source>
        <dbReference type="Pfam" id="PF13878"/>
    </source>
</evidence>
<name>S8CMI9_9LAMI</name>